<feature type="transmembrane region" description="Helical" evidence="1">
    <location>
        <begin position="55"/>
        <end position="75"/>
    </location>
</feature>
<protein>
    <submittedName>
        <fullName evidence="2">Uncharacterized protein</fullName>
    </submittedName>
</protein>
<keyword evidence="3" id="KW-1185">Reference proteome</keyword>
<dbReference type="GeneID" id="54279539"/>
<dbReference type="RefSeq" id="XP_033383465.1">
    <property type="nucleotide sequence ID" value="XM_033522142.1"/>
</dbReference>
<organism evidence="2 3">
    <name type="scientific">Aaosphaeria arxii CBS 175.79</name>
    <dbReference type="NCBI Taxonomy" id="1450172"/>
    <lineage>
        <taxon>Eukaryota</taxon>
        <taxon>Fungi</taxon>
        <taxon>Dikarya</taxon>
        <taxon>Ascomycota</taxon>
        <taxon>Pezizomycotina</taxon>
        <taxon>Dothideomycetes</taxon>
        <taxon>Pleosporomycetidae</taxon>
        <taxon>Pleosporales</taxon>
        <taxon>Pleosporales incertae sedis</taxon>
        <taxon>Aaosphaeria</taxon>
    </lineage>
</organism>
<name>A0A6A5XQE8_9PLEO</name>
<keyword evidence="1" id="KW-0472">Membrane</keyword>
<gene>
    <name evidence="2" type="ORF">BU24DRAFT_228538</name>
</gene>
<dbReference type="AlphaFoldDB" id="A0A6A5XQE8"/>
<dbReference type="Proteomes" id="UP000799778">
    <property type="component" value="Unassembled WGS sequence"/>
</dbReference>
<dbReference type="EMBL" id="ML978070">
    <property type="protein sequence ID" value="KAF2015126.1"/>
    <property type="molecule type" value="Genomic_DNA"/>
</dbReference>
<evidence type="ECO:0000256" key="1">
    <source>
        <dbReference type="SAM" id="Phobius"/>
    </source>
</evidence>
<sequence>MQYTPFGGRSALRGKVDLKGFNDSEISRIALFRRAAPPPSISPLSPLPLTPTLRFLAACCIVYAAIAYVTIAWHCRSDWTSYSKMQMGCVRLSTAACSAPIPCQMRFEICKCPQNYMH</sequence>
<evidence type="ECO:0000313" key="2">
    <source>
        <dbReference type="EMBL" id="KAF2015126.1"/>
    </source>
</evidence>
<keyword evidence="1" id="KW-1133">Transmembrane helix</keyword>
<evidence type="ECO:0000313" key="3">
    <source>
        <dbReference type="Proteomes" id="UP000799778"/>
    </source>
</evidence>
<reference evidence="2" key="1">
    <citation type="journal article" date="2020" name="Stud. Mycol.">
        <title>101 Dothideomycetes genomes: a test case for predicting lifestyles and emergence of pathogens.</title>
        <authorList>
            <person name="Haridas S."/>
            <person name="Albert R."/>
            <person name="Binder M."/>
            <person name="Bloem J."/>
            <person name="Labutti K."/>
            <person name="Salamov A."/>
            <person name="Andreopoulos B."/>
            <person name="Baker S."/>
            <person name="Barry K."/>
            <person name="Bills G."/>
            <person name="Bluhm B."/>
            <person name="Cannon C."/>
            <person name="Castanera R."/>
            <person name="Culley D."/>
            <person name="Daum C."/>
            <person name="Ezra D."/>
            <person name="Gonzalez J."/>
            <person name="Henrissat B."/>
            <person name="Kuo A."/>
            <person name="Liang C."/>
            <person name="Lipzen A."/>
            <person name="Lutzoni F."/>
            <person name="Magnuson J."/>
            <person name="Mondo S."/>
            <person name="Nolan M."/>
            <person name="Ohm R."/>
            <person name="Pangilinan J."/>
            <person name="Park H.-J."/>
            <person name="Ramirez L."/>
            <person name="Alfaro M."/>
            <person name="Sun H."/>
            <person name="Tritt A."/>
            <person name="Yoshinaga Y."/>
            <person name="Zwiers L.-H."/>
            <person name="Turgeon B."/>
            <person name="Goodwin S."/>
            <person name="Spatafora J."/>
            <person name="Crous P."/>
            <person name="Grigoriev I."/>
        </authorList>
    </citation>
    <scope>NUCLEOTIDE SEQUENCE</scope>
    <source>
        <strain evidence="2">CBS 175.79</strain>
    </source>
</reference>
<proteinExistence type="predicted"/>
<keyword evidence="1" id="KW-0812">Transmembrane</keyword>
<accession>A0A6A5XQE8</accession>